<keyword evidence="4" id="KW-0472">Membrane</keyword>
<sequence length="445" mass="49116">MRVGFGGRAGAVALAAAVLSVAAPHRLVAETTNAETTRAVSDSSEARLWVDRPIEVIEVSGLGRTREFVIRRELRAESGSPVDWSAVESDRLRLLDTGLFADVRTEVRRDSAEGRPVLTYTLEERFAFALLPLLEYDPEEGWSYGVYFADRNFRGRAERLSARGAWGERRGAAVGYGVPWVAGRRIGLGVSLFISDSEKSTERIRQRKYGVAWSVSPARDYQRRATLFGGQEQARTRPIDELDPEAPPRESEDHRWLGLQLSLDTREYRVQARRGQVLRVATTQHGGFLGGDAEFVRYNLDGMLVVPTPGNTALSLASRAALSDGHVPTYLRQSLGGVNTLRGFSQGEFGGESRWIGWAELRVPVLSKRTYRAYGRTFDLAVDLTAFTDVGAIWDGGALLRGEARERWGGGGGVALIMPWVDIARIEVATNGDRVEFYAVSGLRL</sequence>
<reference evidence="8" key="1">
    <citation type="submission" date="2020-04" db="EMBL/GenBank/DDBJ databases">
        <authorList>
            <person name="Zhang T."/>
        </authorList>
    </citation>
    <scope>NUCLEOTIDE SEQUENCE</scope>
    <source>
        <strain evidence="8">HKST-UBA02</strain>
    </source>
</reference>
<feature type="compositionally biased region" description="Basic and acidic residues" evidence="5">
    <location>
        <begin position="234"/>
        <end position="253"/>
    </location>
</feature>
<dbReference type="GO" id="GO:0019867">
    <property type="term" value="C:outer membrane"/>
    <property type="evidence" value="ECO:0007669"/>
    <property type="project" value="InterPro"/>
</dbReference>
<dbReference type="Proteomes" id="UP000739538">
    <property type="component" value="Unassembled WGS sequence"/>
</dbReference>
<comment type="subcellular location">
    <subcellularLocation>
        <location evidence="1">Membrane</location>
    </subcellularLocation>
</comment>
<feature type="signal peptide" evidence="6">
    <location>
        <begin position="1"/>
        <end position="22"/>
    </location>
</feature>
<comment type="caution">
    <text evidence="8">The sequence shown here is derived from an EMBL/GenBank/DDBJ whole genome shotgun (WGS) entry which is preliminary data.</text>
</comment>
<evidence type="ECO:0000256" key="6">
    <source>
        <dbReference type="SAM" id="SignalP"/>
    </source>
</evidence>
<feature type="region of interest" description="Disordered" evidence="5">
    <location>
        <begin position="232"/>
        <end position="253"/>
    </location>
</feature>
<keyword evidence="6" id="KW-0732">Signal</keyword>
<feature type="domain" description="POTRA" evidence="7">
    <location>
        <begin position="52"/>
        <end position="125"/>
    </location>
</feature>
<dbReference type="InterPro" id="IPR000184">
    <property type="entry name" value="Bac_surfAg_D15"/>
</dbReference>
<evidence type="ECO:0000256" key="1">
    <source>
        <dbReference type="ARBA" id="ARBA00004370"/>
    </source>
</evidence>
<gene>
    <name evidence="8" type="ORF">KDA27_04625</name>
</gene>
<dbReference type="Pfam" id="PF01103">
    <property type="entry name" value="Omp85"/>
    <property type="match status" value="1"/>
</dbReference>
<evidence type="ECO:0000259" key="7">
    <source>
        <dbReference type="PROSITE" id="PS51779"/>
    </source>
</evidence>
<protein>
    <submittedName>
        <fullName evidence="8">BamA/TamA family outer membrane protein</fullName>
    </submittedName>
</protein>
<organism evidence="8 9">
    <name type="scientific">Eiseniibacteriota bacterium</name>
    <dbReference type="NCBI Taxonomy" id="2212470"/>
    <lineage>
        <taxon>Bacteria</taxon>
        <taxon>Candidatus Eiseniibacteriota</taxon>
    </lineage>
</organism>
<proteinExistence type="predicted"/>
<dbReference type="InterPro" id="IPR034746">
    <property type="entry name" value="POTRA"/>
</dbReference>
<dbReference type="Gene3D" id="3.10.20.310">
    <property type="entry name" value="membrane protein fhac"/>
    <property type="match status" value="1"/>
</dbReference>
<evidence type="ECO:0000256" key="2">
    <source>
        <dbReference type="ARBA" id="ARBA00022452"/>
    </source>
</evidence>
<dbReference type="PROSITE" id="PS51779">
    <property type="entry name" value="POTRA"/>
    <property type="match status" value="1"/>
</dbReference>
<keyword evidence="2" id="KW-1134">Transmembrane beta strand</keyword>
<reference evidence="8" key="2">
    <citation type="journal article" date="2021" name="Microbiome">
        <title>Successional dynamics and alternative stable states in a saline activated sludge microbial community over 9 years.</title>
        <authorList>
            <person name="Wang Y."/>
            <person name="Ye J."/>
            <person name="Ju F."/>
            <person name="Liu L."/>
            <person name="Boyd J.A."/>
            <person name="Deng Y."/>
            <person name="Parks D.H."/>
            <person name="Jiang X."/>
            <person name="Yin X."/>
            <person name="Woodcroft B.J."/>
            <person name="Tyson G.W."/>
            <person name="Hugenholtz P."/>
            <person name="Polz M.F."/>
            <person name="Zhang T."/>
        </authorList>
    </citation>
    <scope>NUCLEOTIDE SEQUENCE</scope>
    <source>
        <strain evidence="8">HKST-UBA02</strain>
    </source>
</reference>
<evidence type="ECO:0000313" key="9">
    <source>
        <dbReference type="Proteomes" id="UP000739538"/>
    </source>
</evidence>
<name>A0A956N9W0_UNCEI</name>
<accession>A0A956N9W0</accession>
<dbReference type="InterPro" id="IPR039910">
    <property type="entry name" value="D15-like"/>
</dbReference>
<dbReference type="PANTHER" id="PTHR12815">
    <property type="entry name" value="SORTING AND ASSEMBLY MACHINERY SAMM50 PROTEIN FAMILY MEMBER"/>
    <property type="match status" value="1"/>
</dbReference>
<keyword evidence="3" id="KW-0812">Transmembrane</keyword>
<feature type="chain" id="PRO_5037707002" evidence="6">
    <location>
        <begin position="23"/>
        <end position="445"/>
    </location>
</feature>
<evidence type="ECO:0000256" key="5">
    <source>
        <dbReference type="SAM" id="MobiDB-lite"/>
    </source>
</evidence>
<evidence type="ECO:0000256" key="4">
    <source>
        <dbReference type="ARBA" id="ARBA00023136"/>
    </source>
</evidence>
<dbReference type="Gene3D" id="2.40.160.50">
    <property type="entry name" value="membrane protein fhac: a member of the omp85/tpsb transporter family"/>
    <property type="match status" value="1"/>
</dbReference>
<dbReference type="AlphaFoldDB" id="A0A956N9W0"/>
<dbReference type="EMBL" id="JAGQHS010000015">
    <property type="protein sequence ID" value="MCA9755066.1"/>
    <property type="molecule type" value="Genomic_DNA"/>
</dbReference>
<evidence type="ECO:0000313" key="8">
    <source>
        <dbReference type="EMBL" id="MCA9755066.1"/>
    </source>
</evidence>
<dbReference type="PANTHER" id="PTHR12815:SF18">
    <property type="entry name" value="SORTING AND ASSEMBLY MACHINERY COMPONENT 50 HOMOLOG"/>
    <property type="match status" value="1"/>
</dbReference>
<evidence type="ECO:0000256" key="3">
    <source>
        <dbReference type="ARBA" id="ARBA00022692"/>
    </source>
</evidence>